<dbReference type="Gene3D" id="3.30.750.24">
    <property type="entry name" value="STAS domain"/>
    <property type="match status" value="1"/>
</dbReference>
<organism evidence="4 5">
    <name type="scientific">Rugosimonospora africana</name>
    <dbReference type="NCBI Taxonomy" id="556532"/>
    <lineage>
        <taxon>Bacteria</taxon>
        <taxon>Bacillati</taxon>
        <taxon>Actinomycetota</taxon>
        <taxon>Actinomycetes</taxon>
        <taxon>Micromonosporales</taxon>
        <taxon>Micromonosporaceae</taxon>
        <taxon>Rugosimonospora</taxon>
    </lineage>
</organism>
<comment type="caution">
    <text evidence="4">The sequence shown here is derived from an EMBL/GenBank/DDBJ whole genome shotgun (WGS) entry which is preliminary data.</text>
</comment>
<dbReference type="EMBL" id="BONZ01000038">
    <property type="protein sequence ID" value="GIH15900.1"/>
    <property type="molecule type" value="Genomic_DNA"/>
</dbReference>
<dbReference type="InterPro" id="IPR002645">
    <property type="entry name" value="STAS_dom"/>
</dbReference>
<sequence>MSLAIAVNDEGTPAVIAVGGELDMNTSGELFDAAAALIDAGRRRLVLDLDQLTFCDSAGITAFVRLTKRAGEAGGALALARPVQIVESVLKLTGLVEVIPVFPTVEQARAALAT</sequence>
<accession>A0A8J3QR51</accession>
<proteinExistence type="inferred from homology"/>
<gene>
    <name evidence="4" type="primary">rsbV_3</name>
    <name evidence="4" type="ORF">Raf01_40720</name>
</gene>
<dbReference type="InterPro" id="IPR036513">
    <property type="entry name" value="STAS_dom_sf"/>
</dbReference>
<name>A0A8J3QR51_9ACTN</name>
<dbReference type="Proteomes" id="UP000642748">
    <property type="component" value="Unassembled WGS sequence"/>
</dbReference>
<evidence type="ECO:0000259" key="3">
    <source>
        <dbReference type="PROSITE" id="PS50801"/>
    </source>
</evidence>
<evidence type="ECO:0000256" key="2">
    <source>
        <dbReference type="RuleBase" id="RU003749"/>
    </source>
</evidence>
<dbReference type="SUPFAM" id="SSF52091">
    <property type="entry name" value="SpoIIaa-like"/>
    <property type="match status" value="1"/>
</dbReference>
<dbReference type="Pfam" id="PF01740">
    <property type="entry name" value="STAS"/>
    <property type="match status" value="1"/>
</dbReference>
<dbReference type="PANTHER" id="PTHR33495">
    <property type="entry name" value="ANTI-SIGMA FACTOR ANTAGONIST TM_1081-RELATED-RELATED"/>
    <property type="match status" value="1"/>
</dbReference>
<protein>
    <recommendedName>
        <fullName evidence="2">Anti-sigma factor antagonist</fullName>
    </recommendedName>
</protein>
<comment type="similarity">
    <text evidence="1 2">Belongs to the anti-sigma-factor antagonist family.</text>
</comment>
<dbReference type="PANTHER" id="PTHR33495:SF2">
    <property type="entry name" value="ANTI-SIGMA FACTOR ANTAGONIST TM_1081-RELATED"/>
    <property type="match status" value="1"/>
</dbReference>
<dbReference type="InterPro" id="IPR003658">
    <property type="entry name" value="Anti-sigma_ant"/>
</dbReference>
<dbReference type="PROSITE" id="PS50801">
    <property type="entry name" value="STAS"/>
    <property type="match status" value="1"/>
</dbReference>
<reference evidence="4" key="1">
    <citation type="submission" date="2021-01" db="EMBL/GenBank/DDBJ databases">
        <title>Whole genome shotgun sequence of Rugosimonospora africana NBRC 104875.</title>
        <authorList>
            <person name="Komaki H."/>
            <person name="Tamura T."/>
        </authorList>
    </citation>
    <scope>NUCLEOTIDE SEQUENCE</scope>
    <source>
        <strain evidence="4">NBRC 104875</strain>
    </source>
</reference>
<dbReference type="GO" id="GO:0043856">
    <property type="term" value="F:anti-sigma factor antagonist activity"/>
    <property type="evidence" value="ECO:0007669"/>
    <property type="project" value="InterPro"/>
</dbReference>
<dbReference type="CDD" id="cd07043">
    <property type="entry name" value="STAS_anti-anti-sigma_factors"/>
    <property type="match status" value="1"/>
</dbReference>
<evidence type="ECO:0000313" key="5">
    <source>
        <dbReference type="Proteomes" id="UP000642748"/>
    </source>
</evidence>
<dbReference type="AlphaFoldDB" id="A0A8J3QR51"/>
<dbReference type="RefSeq" id="WP_203919509.1">
    <property type="nucleotide sequence ID" value="NZ_BONZ01000038.1"/>
</dbReference>
<keyword evidence="5" id="KW-1185">Reference proteome</keyword>
<dbReference type="NCBIfam" id="TIGR00377">
    <property type="entry name" value="ant_ant_sig"/>
    <property type="match status" value="1"/>
</dbReference>
<evidence type="ECO:0000256" key="1">
    <source>
        <dbReference type="ARBA" id="ARBA00009013"/>
    </source>
</evidence>
<feature type="domain" description="STAS" evidence="3">
    <location>
        <begin position="3"/>
        <end position="112"/>
    </location>
</feature>
<evidence type="ECO:0000313" key="4">
    <source>
        <dbReference type="EMBL" id="GIH15900.1"/>
    </source>
</evidence>